<reference evidence="1" key="1">
    <citation type="submission" date="2020-08" db="EMBL/GenBank/DDBJ databases">
        <title>Multicomponent nature underlies the extraordinary mechanical properties of spider dragline silk.</title>
        <authorList>
            <person name="Kono N."/>
            <person name="Nakamura H."/>
            <person name="Mori M."/>
            <person name="Yoshida Y."/>
            <person name="Ohtoshi R."/>
            <person name="Malay A.D."/>
            <person name="Moran D.A.P."/>
            <person name="Tomita M."/>
            <person name="Numata K."/>
            <person name="Arakawa K."/>
        </authorList>
    </citation>
    <scope>NUCLEOTIDE SEQUENCE</scope>
</reference>
<dbReference type="EMBL" id="BMAV01000913">
    <property type="protein sequence ID" value="GFY38552.1"/>
    <property type="molecule type" value="Genomic_DNA"/>
</dbReference>
<accession>A0A8X7BQ75</accession>
<sequence>MSLCVMSDAKKLPIMTNKCALKLIGINNSDLSEIEMLEIISDYVAPDSIKALVYDYFNNFYVLFLADIESVCHLVGRNILFKSHKTYFLPFLDYYIVDNVYPNVSNEELTEIFRTFGQVFSVSNHHVVPNSSKFCHVLSGKREISFIIPGKESEIYVPINVIRPPYSFRIQKLCCACLTEGHSILYCPDIEQDVDADEVDAIIKTEDIFESKELKCEDSPLNLLSSEENLKETTESIEDKIEAPIESSSQTSTIEMENIASSAGQEDKNVSPVIVSTISVNGQDIVMSPDDINIQDTSLREIRTNSIWSPLAEDLIDKTMTSVEGSVLKRLLFFDGRLKVDIIEYTFSCLKDVSNLMEQLQKILLKCYEEKYSSLLGPFSRKIQTINQILSKYENESVSAQLKRRSKMG</sequence>
<keyword evidence="2" id="KW-1185">Reference proteome</keyword>
<comment type="caution">
    <text evidence="1">The sequence shown here is derived from an EMBL/GenBank/DDBJ whole genome shotgun (WGS) entry which is preliminary data.</text>
</comment>
<organism evidence="1 2">
    <name type="scientific">Trichonephila inaurata madagascariensis</name>
    <dbReference type="NCBI Taxonomy" id="2747483"/>
    <lineage>
        <taxon>Eukaryota</taxon>
        <taxon>Metazoa</taxon>
        <taxon>Ecdysozoa</taxon>
        <taxon>Arthropoda</taxon>
        <taxon>Chelicerata</taxon>
        <taxon>Arachnida</taxon>
        <taxon>Araneae</taxon>
        <taxon>Araneomorphae</taxon>
        <taxon>Entelegynae</taxon>
        <taxon>Araneoidea</taxon>
        <taxon>Nephilidae</taxon>
        <taxon>Trichonephila</taxon>
        <taxon>Trichonephila inaurata</taxon>
    </lineage>
</organism>
<dbReference type="Proteomes" id="UP000886998">
    <property type="component" value="Unassembled WGS sequence"/>
</dbReference>
<dbReference type="AlphaFoldDB" id="A0A8X7BQ75"/>
<evidence type="ECO:0000313" key="1">
    <source>
        <dbReference type="EMBL" id="GFY38552.1"/>
    </source>
</evidence>
<proteinExistence type="predicted"/>
<protein>
    <submittedName>
        <fullName evidence="1">Uncharacterized protein</fullName>
    </submittedName>
</protein>
<gene>
    <name evidence="1" type="primary">AVEN_268609_1</name>
    <name evidence="1" type="ORF">TNIN_457141</name>
</gene>
<evidence type="ECO:0000313" key="2">
    <source>
        <dbReference type="Proteomes" id="UP000886998"/>
    </source>
</evidence>
<dbReference type="OrthoDB" id="6426679at2759"/>
<name>A0A8X7BQ75_9ARAC</name>